<evidence type="ECO:0000313" key="4">
    <source>
        <dbReference type="Proteomes" id="UP000001880"/>
    </source>
</evidence>
<evidence type="ECO:0000256" key="2">
    <source>
        <dbReference type="SAM" id="SignalP"/>
    </source>
</evidence>
<feature type="chain" id="PRO_5003011440" description="Secreted protein" evidence="2">
    <location>
        <begin position="24"/>
        <end position="121"/>
    </location>
</feature>
<dbReference type="HOGENOM" id="CLU_2034826_0_0_7"/>
<evidence type="ECO:0000256" key="1">
    <source>
        <dbReference type="SAM" id="MobiDB-lite"/>
    </source>
</evidence>
<keyword evidence="2" id="KW-0732">Signal</keyword>
<feature type="signal peptide" evidence="2">
    <location>
        <begin position="1"/>
        <end position="23"/>
    </location>
</feature>
<dbReference type="AlphaFoldDB" id="D0LQ05"/>
<feature type="compositionally biased region" description="Basic and acidic residues" evidence="1">
    <location>
        <begin position="39"/>
        <end position="48"/>
    </location>
</feature>
<dbReference type="EMBL" id="CP001804">
    <property type="protein sequence ID" value="ACY17042.1"/>
    <property type="molecule type" value="Genomic_DNA"/>
</dbReference>
<reference evidence="3 4" key="1">
    <citation type="journal article" date="2010" name="Stand. Genomic Sci.">
        <title>Complete genome sequence of Haliangium ochraceum type strain (SMP-2).</title>
        <authorList>
            <consortium name="US DOE Joint Genome Institute (JGI-PGF)"/>
            <person name="Ivanova N."/>
            <person name="Daum C."/>
            <person name="Lang E."/>
            <person name="Abt B."/>
            <person name="Kopitz M."/>
            <person name="Saunders E."/>
            <person name="Lapidus A."/>
            <person name="Lucas S."/>
            <person name="Glavina Del Rio T."/>
            <person name="Nolan M."/>
            <person name="Tice H."/>
            <person name="Copeland A."/>
            <person name="Cheng J.F."/>
            <person name="Chen F."/>
            <person name="Bruce D."/>
            <person name="Goodwin L."/>
            <person name="Pitluck S."/>
            <person name="Mavromatis K."/>
            <person name="Pati A."/>
            <person name="Mikhailova N."/>
            <person name="Chen A."/>
            <person name="Palaniappan K."/>
            <person name="Land M."/>
            <person name="Hauser L."/>
            <person name="Chang Y.J."/>
            <person name="Jeffries C.D."/>
            <person name="Detter J.C."/>
            <person name="Brettin T."/>
            <person name="Rohde M."/>
            <person name="Goker M."/>
            <person name="Bristow J."/>
            <person name="Markowitz V."/>
            <person name="Eisen J.A."/>
            <person name="Hugenholtz P."/>
            <person name="Kyrpides N.C."/>
            <person name="Klenk H.P."/>
        </authorList>
    </citation>
    <scope>NUCLEOTIDE SEQUENCE [LARGE SCALE GENOMIC DNA]</scope>
    <source>
        <strain evidence="4">DSM 14365 / CIP 107738 / JCM 11303 / AJ 13395 / SMP-2</strain>
    </source>
</reference>
<protein>
    <recommendedName>
        <fullName evidence="5">Secreted protein</fullName>
    </recommendedName>
</protein>
<evidence type="ECO:0008006" key="5">
    <source>
        <dbReference type="Google" id="ProtNLM"/>
    </source>
</evidence>
<sequence>MKFFRLIALVAVCCILWMGHTAAGVHGVALAFAGDCERASAHSERNADGEELPSEQVPAPMSPDGGGCGELPDPGEEEDPPDYEFSAAQVATTPERPTFEFAAARAMRVTSDAAGVFRPPR</sequence>
<dbReference type="Proteomes" id="UP000001880">
    <property type="component" value="Chromosome"/>
</dbReference>
<keyword evidence="4" id="KW-1185">Reference proteome</keyword>
<gene>
    <name evidence="3" type="ordered locus">Hoch_4551</name>
</gene>
<evidence type="ECO:0000313" key="3">
    <source>
        <dbReference type="EMBL" id="ACY17042.1"/>
    </source>
</evidence>
<feature type="region of interest" description="Disordered" evidence="1">
    <location>
        <begin position="39"/>
        <end position="85"/>
    </location>
</feature>
<proteinExistence type="predicted"/>
<name>D0LQ05_HALO1</name>
<dbReference type="KEGG" id="hoh:Hoch_4551"/>
<dbReference type="RefSeq" id="WP_012829640.1">
    <property type="nucleotide sequence ID" value="NC_013440.1"/>
</dbReference>
<organism evidence="3 4">
    <name type="scientific">Haliangium ochraceum (strain DSM 14365 / JCM 11303 / SMP-2)</name>
    <dbReference type="NCBI Taxonomy" id="502025"/>
    <lineage>
        <taxon>Bacteria</taxon>
        <taxon>Pseudomonadati</taxon>
        <taxon>Myxococcota</taxon>
        <taxon>Polyangia</taxon>
        <taxon>Haliangiales</taxon>
        <taxon>Kofleriaceae</taxon>
        <taxon>Haliangium</taxon>
    </lineage>
</organism>
<feature type="compositionally biased region" description="Acidic residues" evidence="1">
    <location>
        <begin position="73"/>
        <end position="82"/>
    </location>
</feature>
<accession>D0LQ05</accession>